<sequence>MGFSTFTGENTDMMSFPTLAPSNRRQRRLLFLASIGLLLVASVSVIELLATAWGHRPWSVARHGLRGGMNAAGVAPTFFYYIPLGVFVGLVVGLLLDSFKYVQGAVLTVATLLAVPVVFIPRGVFVEPLATSFGPNTVLTALLAAVVTLRIGGVTFDGIDADQREFPRIPALIFWLTAALAVFGLFEAHVVYRSPVVAVADGFGTQTFAFEGVVGTDAAAHLVGVIVLLPALRYFTTYERGLNAIMLGPKRSGKSAVFGGIHLYIRDNVDEGGAAATRVSRLRQSIESTQFPDPTPATLQPGGDGSGESQPMLLELPYSWGRFVPTRVRFSVVDYPGEALEDILAEVMEKATQQTQGGDAEIATDGGERESSDFDIPFSEGDDGDDDSDSAVQWGATDDGDDGDGRDGSPGSSSGVSSQTGSDSGGASGGTTSAGAAGSTYDDSGSDSPFGDSSGGLANASEASLFGDGDVTDDGPDIDPKSSWEAATQSIREAETLSDMIPGIRGCVHNADRIVLTLPLDDFVAPVIERGNVPAYLRDRVVTPEEYDDYRRSDIRTIEYDGLNYGVKGPTRDAVADYLGWYEAIQAIYPEKEVVIVGTMADWMLDDFKSHRESSAAPQADGYRAFCDYVRDEIVREQNPEITQIFGGATDPDPLYLLWYDIKNEDPAGTDELRINVRGPSSVLKGARQFMQRINQ</sequence>
<feature type="transmembrane region" description="Helical" evidence="2">
    <location>
        <begin position="137"/>
        <end position="159"/>
    </location>
</feature>
<feature type="compositionally biased region" description="Low complexity" evidence="1">
    <location>
        <begin position="409"/>
        <end position="422"/>
    </location>
</feature>
<organism evidence="3 4">
    <name type="scientific">Halobellus salinus</name>
    <dbReference type="NCBI Taxonomy" id="931585"/>
    <lineage>
        <taxon>Archaea</taxon>
        <taxon>Methanobacteriati</taxon>
        <taxon>Methanobacteriota</taxon>
        <taxon>Stenosarchaea group</taxon>
        <taxon>Halobacteria</taxon>
        <taxon>Halobacteriales</taxon>
        <taxon>Haloferacaceae</taxon>
        <taxon>Halobellus</taxon>
    </lineage>
</organism>
<feature type="transmembrane region" description="Helical" evidence="2">
    <location>
        <begin position="171"/>
        <end position="192"/>
    </location>
</feature>
<feature type="transmembrane region" description="Helical" evidence="2">
    <location>
        <begin position="105"/>
        <end position="125"/>
    </location>
</feature>
<keyword evidence="2" id="KW-0472">Membrane</keyword>
<keyword evidence="2" id="KW-1133">Transmembrane helix</keyword>
<feature type="region of interest" description="Disordered" evidence="1">
    <location>
        <begin position="350"/>
        <end position="483"/>
    </location>
</feature>
<comment type="caution">
    <text evidence="3">The sequence shown here is derived from an EMBL/GenBank/DDBJ whole genome shotgun (WGS) entry which is preliminary data.</text>
</comment>
<evidence type="ECO:0000313" key="3">
    <source>
        <dbReference type="EMBL" id="GGI96736.1"/>
    </source>
</evidence>
<dbReference type="EMBL" id="BMOC01000001">
    <property type="protein sequence ID" value="GGI96736.1"/>
    <property type="molecule type" value="Genomic_DNA"/>
</dbReference>
<feature type="compositionally biased region" description="Low complexity" evidence="1">
    <location>
        <begin position="430"/>
        <end position="456"/>
    </location>
</feature>
<evidence type="ECO:0000256" key="2">
    <source>
        <dbReference type="SAM" id="Phobius"/>
    </source>
</evidence>
<evidence type="ECO:0000256" key="1">
    <source>
        <dbReference type="SAM" id="MobiDB-lite"/>
    </source>
</evidence>
<feature type="transmembrane region" description="Helical" evidence="2">
    <location>
        <begin position="29"/>
        <end position="53"/>
    </location>
</feature>
<proteinExistence type="predicted"/>
<name>A0A830EJ96_9EURY</name>
<protein>
    <submittedName>
        <fullName evidence="3">Uncharacterized protein</fullName>
    </submittedName>
</protein>
<feature type="compositionally biased region" description="Acidic residues" evidence="1">
    <location>
        <begin position="380"/>
        <end position="389"/>
    </location>
</feature>
<feature type="transmembrane region" description="Helical" evidence="2">
    <location>
        <begin position="78"/>
        <end position="96"/>
    </location>
</feature>
<reference evidence="3" key="2">
    <citation type="submission" date="2020-09" db="EMBL/GenBank/DDBJ databases">
        <authorList>
            <person name="Sun Q."/>
            <person name="Ohkuma M."/>
        </authorList>
    </citation>
    <scope>NUCLEOTIDE SEQUENCE</scope>
    <source>
        <strain evidence="3">JCM 14359</strain>
    </source>
</reference>
<gene>
    <name evidence="3" type="ORF">GCM10008995_03450</name>
</gene>
<feature type="region of interest" description="Disordered" evidence="1">
    <location>
        <begin position="285"/>
        <end position="311"/>
    </location>
</feature>
<reference evidence="3" key="1">
    <citation type="journal article" date="2014" name="Int. J. Syst. Evol. Microbiol.">
        <title>Complete genome sequence of Corynebacterium casei LMG S-19264T (=DSM 44701T), isolated from a smear-ripened cheese.</title>
        <authorList>
            <consortium name="US DOE Joint Genome Institute (JGI-PGF)"/>
            <person name="Walter F."/>
            <person name="Albersmeier A."/>
            <person name="Kalinowski J."/>
            <person name="Ruckert C."/>
        </authorList>
    </citation>
    <scope>NUCLEOTIDE SEQUENCE</scope>
    <source>
        <strain evidence="3">JCM 14359</strain>
    </source>
</reference>
<dbReference type="Proteomes" id="UP000653099">
    <property type="component" value="Unassembled WGS sequence"/>
</dbReference>
<dbReference type="AlphaFoldDB" id="A0A830EJ96"/>
<keyword evidence="2" id="KW-0812">Transmembrane</keyword>
<accession>A0A830EJ96</accession>
<evidence type="ECO:0000313" key="4">
    <source>
        <dbReference type="Proteomes" id="UP000653099"/>
    </source>
</evidence>
<keyword evidence="4" id="KW-1185">Reference proteome</keyword>